<protein>
    <submittedName>
        <fullName evidence="1">Uncharacterized protein</fullName>
    </submittedName>
</protein>
<accession>A0A645J424</accession>
<name>A0A645J424_9ZZZZ</name>
<proteinExistence type="predicted"/>
<organism evidence="1">
    <name type="scientific">bioreactor metagenome</name>
    <dbReference type="NCBI Taxonomy" id="1076179"/>
    <lineage>
        <taxon>unclassified sequences</taxon>
        <taxon>metagenomes</taxon>
        <taxon>ecological metagenomes</taxon>
    </lineage>
</organism>
<gene>
    <name evidence="1" type="ORF">SDC9_205897</name>
</gene>
<dbReference type="AlphaFoldDB" id="A0A645J424"/>
<dbReference type="EMBL" id="VSSQ01130617">
    <property type="protein sequence ID" value="MPN58196.1"/>
    <property type="molecule type" value="Genomic_DNA"/>
</dbReference>
<sequence>MPARRPGQACPMRAGLTMGAGAMMPTWMSASPCMPCRPWSLTNLRPRAQAAAMSARPRMPPPWSAQPRAICGLAWFSSCCRARPWWPWRGSWRCSRSCWGVKAICGDCAWSPARSIRLAHVIVCVLRWKQPVMRDNCRLSRGP</sequence>
<evidence type="ECO:0000313" key="1">
    <source>
        <dbReference type="EMBL" id="MPN58196.1"/>
    </source>
</evidence>
<comment type="caution">
    <text evidence="1">The sequence shown here is derived from an EMBL/GenBank/DDBJ whole genome shotgun (WGS) entry which is preliminary data.</text>
</comment>
<reference evidence="1" key="1">
    <citation type="submission" date="2019-08" db="EMBL/GenBank/DDBJ databases">
        <authorList>
            <person name="Kucharzyk K."/>
            <person name="Murdoch R.W."/>
            <person name="Higgins S."/>
            <person name="Loffler F."/>
        </authorList>
    </citation>
    <scope>NUCLEOTIDE SEQUENCE</scope>
</reference>